<dbReference type="InterPro" id="IPR036428">
    <property type="entry name" value="PCD_sf"/>
</dbReference>
<dbReference type="PANTHER" id="PTHR12599">
    <property type="entry name" value="PTERIN-4-ALPHA-CARBINOLAMINE DEHYDRATASE"/>
    <property type="match status" value="1"/>
</dbReference>
<evidence type="ECO:0000313" key="5">
    <source>
        <dbReference type="EMBL" id="THD74081.1"/>
    </source>
</evidence>
<evidence type="ECO:0000256" key="4">
    <source>
        <dbReference type="HAMAP-Rule" id="MF_00434"/>
    </source>
</evidence>
<dbReference type="EC" id="4.2.1.96" evidence="4"/>
<name>A0A4S3M8Z7_9RHOB</name>
<dbReference type="GO" id="GO:0008124">
    <property type="term" value="F:4-alpha-hydroxytetrahydrobiopterin dehydratase activity"/>
    <property type="evidence" value="ECO:0007669"/>
    <property type="project" value="UniProtKB-UniRule"/>
</dbReference>
<evidence type="ECO:0000256" key="2">
    <source>
        <dbReference type="ARBA" id="ARBA00006472"/>
    </source>
</evidence>
<dbReference type="PANTHER" id="PTHR12599:SF0">
    <property type="entry name" value="PTERIN-4-ALPHA-CARBINOLAMINE DEHYDRATASE"/>
    <property type="match status" value="1"/>
</dbReference>
<evidence type="ECO:0000256" key="1">
    <source>
        <dbReference type="ARBA" id="ARBA00001554"/>
    </source>
</evidence>
<reference evidence="5 6" key="1">
    <citation type="submission" date="2019-04" db="EMBL/GenBank/DDBJ databases">
        <title>Draft genome sequence of Youngimonas vesicularis.</title>
        <authorList>
            <person name="Hameed A."/>
        </authorList>
    </citation>
    <scope>NUCLEOTIDE SEQUENCE [LARGE SCALE GENOMIC DNA]</scope>
    <source>
        <strain evidence="5 6">CC-AMW-E</strain>
    </source>
</reference>
<evidence type="ECO:0000313" key="6">
    <source>
        <dbReference type="Proteomes" id="UP000306113"/>
    </source>
</evidence>
<organism evidence="5 6">
    <name type="scientific">Thalassobius vesicularis</name>
    <dbReference type="NCBI Taxonomy" id="1294297"/>
    <lineage>
        <taxon>Bacteria</taxon>
        <taxon>Pseudomonadati</taxon>
        <taxon>Pseudomonadota</taxon>
        <taxon>Alphaproteobacteria</taxon>
        <taxon>Rhodobacterales</taxon>
        <taxon>Roseobacteraceae</taxon>
        <taxon>Thalassovita</taxon>
    </lineage>
</organism>
<proteinExistence type="inferred from homology"/>
<dbReference type="InterPro" id="IPR001533">
    <property type="entry name" value="Pterin_deHydtase"/>
</dbReference>
<keyword evidence="6" id="KW-1185">Reference proteome</keyword>
<comment type="caution">
    <text evidence="5">The sequence shown here is derived from an EMBL/GenBank/DDBJ whole genome shotgun (WGS) entry which is preliminary data.</text>
</comment>
<accession>A0A4S3M8Z7</accession>
<dbReference type="EMBL" id="SSMD01000004">
    <property type="protein sequence ID" value="THD74081.1"/>
    <property type="molecule type" value="Genomic_DNA"/>
</dbReference>
<dbReference type="Gene3D" id="3.30.1360.20">
    <property type="entry name" value="Transcriptional coactivator/pterin dehydratase"/>
    <property type="match status" value="1"/>
</dbReference>
<dbReference type="CDD" id="cd00914">
    <property type="entry name" value="PCD_DCoH_subfamily_b"/>
    <property type="match status" value="1"/>
</dbReference>
<dbReference type="SUPFAM" id="SSF55248">
    <property type="entry name" value="PCD-like"/>
    <property type="match status" value="1"/>
</dbReference>
<comment type="similarity">
    <text evidence="2 4">Belongs to the pterin-4-alpha-carbinolamine dehydratase family.</text>
</comment>
<sequence length="97" mass="11175">MTERLSDTGRKTMLEPLLANGWRLLDGRDAIIKTYEFTDFPEAFAFMTRAALWAEKWNHHPDWTNAWNRVTVTLTTHDVGGLSAQDVKLARKLDQLT</sequence>
<dbReference type="Pfam" id="PF01329">
    <property type="entry name" value="Pterin_4a"/>
    <property type="match status" value="1"/>
</dbReference>
<dbReference type="AlphaFoldDB" id="A0A4S3M8Z7"/>
<dbReference type="RefSeq" id="WP_136339291.1">
    <property type="nucleotide sequence ID" value="NZ_SSMD01000004.1"/>
</dbReference>
<keyword evidence="3 4" id="KW-0456">Lyase</keyword>
<dbReference type="NCBIfam" id="NF002017">
    <property type="entry name" value="PRK00823.1-2"/>
    <property type="match status" value="1"/>
</dbReference>
<dbReference type="GO" id="GO:0006729">
    <property type="term" value="P:tetrahydrobiopterin biosynthetic process"/>
    <property type="evidence" value="ECO:0007669"/>
    <property type="project" value="InterPro"/>
</dbReference>
<gene>
    <name evidence="5" type="ORF">E7681_10785</name>
</gene>
<dbReference type="Proteomes" id="UP000306113">
    <property type="component" value="Unassembled WGS sequence"/>
</dbReference>
<dbReference type="OrthoDB" id="9794987at2"/>
<evidence type="ECO:0000256" key="3">
    <source>
        <dbReference type="ARBA" id="ARBA00023239"/>
    </source>
</evidence>
<comment type="catalytic activity">
    <reaction evidence="1 4">
        <text>(4aS,6R)-4a-hydroxy-L-erythro-5,6,7,8-tetrahydrobiopterin = (6R)-L-erythro-6,7-dihydrobiopterin + H2O</text>
        <dbReference type="Rhea" id="RHEA:11920"/>
        <dbReference type="ChEBI" id="CHEBI:15377"/>
        <dbReference type="ChEBI" id="CHEBI:15642"/>
        <dbReference type="ChEBI" id="CHEBI:43120"/>
        <dbReference type="EC" id="4.2.1.96"/>
    </reaction>
</comment>
<dbReference type="NCBIfam" id="NF002018">
    <property type="entry name" value="PRK00823.1-3"/>
    <property type="match status" value="1"/>
</dbReference>
<dbReference type="HAMAP" id="MF_00434">
    <property type="entry name" value="Pterin_4_alpha"/>
    <property type="match status" value="1"/>
</dbReference>
<protein>
    <recommendedName>
        <fullName evidence="4">Putative pterin-4-alpha-carbinolamine dehydratase</fullName>
        <shortName evidence="4">PHS</shortName>
        <ecNumber evidence="4">4.2.1.96</ecNumber>
    </recommendedName>
    <alternativeName>
        <fullName evidence="4">4-alpha-hydroxy-tetrahydropterin dehydratase</fullName>
    </alternativeName>
    <alternativeName>
        <fullName evidence="4">Pterin carbinolamine dehydratase</fullName>
        <shortName evidence="4">PCD</shortName>
    </alternativeName>
</protein>